<name>A0ABR5I6K6_9ACTN</name>
<dbReference type="Proteomes" id="UP000037247">
    <property type="component" value="Unassembled WGS sequence"/>
</dbReference>
<evidence type="ECO:0000313" key="3">
    <source>
        <dbReference type="Proteomes" id="UP000037247"/>
    </source>
</evidence>
<evidence type="ECO:0000313" key="2">
    <source>
        <dbReference type="EMBL" id="KNA89229.1"/>
    </source>
</evidence>
<dbReference type="EMBL" id="LDTZ01000034">
    <property type="protein sequence ID" value="KNA89229.1"/>
    <property type="molecule type" value="Genomic_DNA"/>
</dbReference>
<accession>A0ABR5I6K6</accession>
<protein>
    <recommendedName>
        <fullName evidence="1">ORC1/DEAH AAA+ ATPase domain-containing protein</fullName>
    </recommendedName>
</protein>
<organism evidence="2 3">
    <name type="scientific">Gordonia jacobaea</name>
    <dbReference type="NCBI Taxonomy" id="122202"/>
    <lineage>
        <taxon>Bacteria</taxon>
        <taxon>Bacillati</taxon>
        <taxon>Actinomycetota</taxon>
        <taxon>Actinomycetes</taxon>
        <taxon>Mycobacteriales</taxon>
        <taxon>Gordoniaceae</taxon>
        <taxon>Gordonia</taxon>
    </lineage>
</organism>
<dbReference type="Gene3D" id="3.40.50.300">
    <property type="entry name" value="P-loop containing nucleotide triphosphate hydrolases"/>
    <property type="match status" value="1"/>
</dbReference>
<comment type="caution">
    <text evidence="2">The sequence shown here is derived from an EMBL/GenBank/DDBJ whole genome shotgun (WGS) entry which is preliminary data.</text>
</comment>
<proteinExistence type="predicted"/>
<keyword evidence="3" id="KW-1185">Reference proteome</keyword>
<dbReference type="InterPro" id="IPR027417">
    <property type="entry name" value="P-loop_NTPase"/>
</dbReference>
<dbReference type="InterPro" id="IPR049945">
    <property type="entry name" value="AAA_22"/>
</dbReference>
<dbReference type="Pfam" id="PF13401">
    <property type="entry name" value="AAA_22"/>
    <property type="match status" value="1"/>
</dbReference>
<feature type="domain" description="ORC1/DEAH AAA+ ATPase" evidence="1">
    <location>
        <begin position="98"/>
        <end position="230"/>
    </location>
</feature>
<gene>
    <name evidence="2" type="ORF">ABW18_22080</name>
</gene>
<reference evidence="2 3" key="1">
    <citation type="submission" date="2015-05" db="EMBL/GenBank/DDBJ databases">
        <title>Draft genome sequence of the bacterium Gordonia jacobaea a new member of the Gordonia genus.</title>
        <authorList>
            <person name="Jimenez-Galisteo G."/>
            <person name="Dominguez A."/>
            <person name="Munoz E."/>
            <person name="Vinas M."/>
        </authorList>
    </citation>
    <scope>NUCLEOTIDE SEQUENCE [LARGE SCALE GENOMIC DNA]</scope>
    <source>
        <strain evidence="3">mv1</strain>
    </source>
</reference>
<sequence length="382" mass="42084">MSNSQKKLSPEPDLRVASLVLKEGFKALATHPPTRPEQLTTPQLKALSTSARSDYNLRRRAYHANYGPIKTPMLINANETIDMVYECGVDKRGDKVRDSVIISASPGLGKTTMVVDYAQRIFNAQRAELGDYLPSTDAEHIPVVYISIPSNPSPKAIDEAICRFFGAPLSGNEATLLARAQDHVLSCATVLVVVDEVQFIDATTPSGRRSINHLKSLTNHLPATFIFVGTGLFDAKDPYNEERSHNLVTQMSRRWTPIGFRGFGLKNEEQQQQWHDTLLTVERDLLLVHKHPGMLAVNLAEYLFARSSGHINSLMSLIARGSRKAIATGQECLTQDLLDTIAIDAEAERQRKGYLAEIESGAIGSKHLKSRARGSKKATVAS</sequence>
<dbReference type="SUPFAM" id="SSF52540">
    <property type="entry name" value="P-loop containing nucleoside triphosphate hydrolases"/>
    <property type="match status" value="1"/>
</dbReference>
<dbReference type="RefSeq" id="WP_005180180.1">
    <property type="nucleotide sequence ID" value="NZ_JAQDQF010000014.1"/>
</dbReference>
<evidence type="ECO:0000259" key="1">
    <source>
        <dbReference type="Pfam" id="PF13401"/>
    </source>
</evidence>